<dbReference type="InterPro" id="IPR029068">
    <property type="entry name" value="Glyas_Bleomycin-R_OHBP_Dase"/>
</dbReference>
<dbReference type="Proteomes" id="UP000078070">
    <property type="component" value="Chromosome"/>
</dbReference>
<accession>A0A1A9EV95</accession>
<comment type="catalytic activity">
    <reaction evidence="2">
        <text>3-dehydroshikimate = 3,4-dihydroxybenzoate + H2O</text>
        <dbReference type="Rhea" id="RHEA:24848"/>
        <dbReference type="ChEBI" id="CHEBI:15377"/>
        <dbReference type="ChEBI" id="CHEBI:16630"/>
        <dbReference type="ChEBI" id="CHEBI:36241"/>
        <dbReference type="EC" id="4.2.1.118"/>
    </reaction>
</comment>
<proteinExistence type="inferred from homology"/>
<evidence type="ECO:0000313" key="5">
    <source>
        <dbReference type="Proteomes" id="UP000078070"/>
    </source>
</evidence>
<keyword evidence="1 2" id="KW-0479">Metal-binding</keyword>
<evidence type="ECO:0000259" key="3">
    <source>
        <dbReference type="PROSITE" id="PS51819"/>
    </source>
</evidence>
<dbReference type="PROSITE" id="PS51819">
    <property type="entry name" value="VOC"/>
    <property type="match status" value="2"/>
</dbReference>
<name>A0A1A9EV95_9GAMM</name>
<dbReference type="Gene3D" id="3.10.180.10">
    <property type="entry name" value="2,3-Dihydroxybiphenyl 1,2-Dioxygenase, domain 1"/>
    <property type="match status" value="2"/>
</dbReference>
<dbReference type="AlphaFoldDB" id="A0A1A9EV95"/>
<keyword evidence="2" id="KW-0456">Lyase</keyword>
<reference evidence="5" key="1">
    <citation type="submission" date="2016-05" db="EMBL/GenBank/DDBJ databases">
        <authorList>
            <person name="Baek K."/>
            <person name="Yang S.-J."/>
        </authorList>
    </citation>
    <scope>NUCLEOTIDE SEQUENCE [LARGE SCALE GENOMIC DNA]</scope>
    <source>
        <strain evidence="5">ST58-10</strain>
    </source>
</reference>
<dbReference type="EMBL" id="CP015839">
    <property type="protein sequence ID" value="ANG61680.1"/>
    <property type="molecule type" value="Genomic_DNA"/>
</dbReference>
<comment type="cofactor">
    <cofactor evidence="2">
        <name>a divalent metal cation</name>
        <dbReference type="ChEBI" id="CHEBI:60240"/>
    </cofactor>
</comment>
<organism evidence="4 5">
    <name type="scientific">Marinobacterium aestuarii</name>
    <dbReference type="NCBI Taxonomy" id="1821621"/>
    <lineage>
        <taxon>Bacteria</taxon>
        <taxon>Pseudomonadati</taxon>
        <taxon>Pseudomonadota</taxon>
        <taxon>Gammaproteobacteria</taxon>
        <taxon>Oceanospirillales</taxon>
        <taxon>Oceanospirillaceae</taxon>
        <taxon>Marinobacterium</taxon>
    </lineage>
</organism>
<dbReference type="SUPFAM" id="SSF54593">
    <property type="entry name" value="Glyoxalase/Bleomycin resistance protein/Dihydroxybiphenyl dioxygenase"/>
    <property type="match status" value="1"/>
</dbReference>
<feature type="domain" description="VOC" evidence="3">
    <location>
        <begin position="438"/>
        <end position="585"/>
    </location>
</feature>
<dbReference type="HAMAP" id="MF_02238">
    <property type="entry name" value="DSD"/>
    <property type="match status" value="1"/>
</dbReference>
<dbReference type="GO" id="GO:0016853">
    <property type="term" value="F:isomerase activity"/>
    <property type="evidence" value="ECO:0007669"/>
    <property type="project" value="UniProtKB-KW"/>
</dbReference>
<gene>
    <name evidence="4" type="ORF">A8C75_03795</name>
</gene>
<dbReference type="InterPro" id="IPR013022">
    <property type="entry name" value="Xyl_isomerase-like_TIM-brl"/>
</dbReference>
<dbReference type="EC" id="4.2.1.118" evidence="2"/>
<feature type="binding site" evidence="2">
    <location>
        <position position="165"/>
    </location>
    <ligand>
        <name>a divalent metal cation</name>
        <dbReference type="ChEBI" id="CHEBI:60240"/>
        <note>catalytic</note>
    </ligand>
</feature>
<dbReference type="RefSeq" id="WP_067378320.1">
    <property type="nucleotide sequence ID" value="NZ_CP015839.1"/>
</dbReference>
<dbReference type="GO" id="GO:0046872">
    <property type="term" value="F:metal ion binding"/>
    <property type="evidence" value="ECO:0007669"/>
    <property type="project" value="UniProtKB-UniRule"/>
</dbReference>
<feature type="binding site" evidence="2">
    <location>
        <position position="192"/>
    </location>
    <ligand>
        <name>a divalent metal cation</name>
        <dbReference type="ChEBI" id="CHEBI:60240"/>
        <note>catalytic</note>
    </ligand>
</feature>
<dbReference type="GO" id="GO:0046279">
    <property type="term" value="P:3,4-dihydroxybenzoate biosynthetic process"/>
    <property type="evidence" value="ECO:0007669"/>
    <property type="project" value="UniProtKB-UniRule"/>
</dbReference>
<dbReference type="KEGG" id="mars:A8C75_03795"/>
<dbReference type="CDD" id="cd08342">
    <property type="entry name" value="HPPD_N_like"/>
    <property type="match status" value="1"/>
</dbReference>
<dbReference type="UniPathway" id="UPA00088"/>
<comment type="caution">
    <text evidence="2">Lacks conserved residue(s) required for the propagation of feature annotation.</text>
</comment>
<comment type="similarity">
    <text evidence="2">Belongs to the bacterial two-domain DSD family.</text>
</comment>
<dbReference type="InterPro" id="IPR037523">
    <property type="entry name" value="VOC_core"/>
</dbReference>
<dbReference type="Gene3D" id="3.20.20.150">
    <property type="entry name" value="Divalent-metal-dependent TIM barrel enzymes"/>
    <property type="match status" value="1"/>
</dbReference>
<comment type="pathway">
    <text evidence="2">Aromatic compound metabolism; 3,4-dihydroxybenzoate biosynthesis.</text>
</comment>
<protein>
    <recommendedName>
        <fullName evidence="2">3-dehydroshikimate dehydratase</fullName>
        <shortName evidence="2">DSD</shortName>
        <ecNumber evidence="2">4.2.1.118</ecNumber>
    </recommendedName>
</protein>
<dbReference type="GO" id="GO:0046565">
    <property type="term" value="F:3-dehydroshikimate dehydratase activity"/>
    <property type="evidence" value="ECO:0007669"/>
    <property type="project" value="UniProtKB-UniRule"/>
</dbReference>
<feature type="binding site" evidence="2">
    <location>
        <position position="240"/>
    </location>
    <ligand>
        <name>a divalent metal cation</name>
        <dbReference type="ChEBI" id="CHEBI:60240"/>
        <note>catalytic</note>
    </ligand>
</feature>
<dbReference type="InterPro" id="IPR004360">
    <property type="entry name" value="Glyas_Fos-R_dOase_dom"/>
</dbReference>
<dbReference type="SUPFAM" id="SSF51658">
    <property type="entry name" value="Xylose isomerase-like"/>
    <property type="match status" value="1"/>
</dbReference>
<feature type="binding site" evidence="2">
    <location>
        <position position="134"/>
    </location>
    <ligand>
        <name>a divalent metal cation</name>
        <dbReference type="ChEBI" id="CHEBI:60240"/>
        <note>catalytic</note>
    </ligand>
</feature>
<dbReference type="PANTHER" id="PTHR12110">
    <property type="entry name" value="HYDROXYPYRUVATE ISOMERASE"/>
    <property type="match status" value="1"/>
</dbReference>
<dbReference type="Pfam" id="PF00903">
    <property type="entry name" value="Glyoxalase"/>
    <property type="match status" value="1"/>
</dbReference>
<dbReference type="InterPro" id="IPR043700">
    <property type="entry name" value="DSD"/>
</dbReference>
<evidence type="ECO:0000256" key="1">
    <source>
        <dbReference type="ARBA" id="ARBA00022723"/>
    </source>
</evidence>
<keyword evidence="4" id="KW-0413">Isomerase</keyword>
<keyword evidence="5" id="KW-1185">Reference proteome</keyword>
<dbReference type="STRING" id="1821621.A8C75_03795"/>
<dbReference type="PANTHER" id="PTHR12110:SF21">
    <property type="entry name" value="XYLOSE ISOMERASE-LIKE TIM BARREL DOMAIN-CONTAINING PROTEIN"/>
    <property type="match status" value="1"/>
</dbReference>
<sequence>MKTALATVTISGSLQEKLRAAAQAGFDGVEIFENDLTQFDGTARDLRLMAEDLGLEIIALQPFRDFEAMPEPWRTQNFYRAQRKFELMHELGTKRLLICSNVSPHVIDDRDRAAADLHELAELARQQDFIIGYEALAWGRHVADYDVAWDIIKRADHPNLGINLDTFHMFARGNTLDVLRDEIPIDKIALVQVADAPRLQMEVLHYSRHFRCFPGQGDLPVVEFVQCLKDKGFDDYLSHEIFNDEFRSSSPLEKAVDGMRSLIWLDEQTSATPAQAAALEPAAAPAPQPEITDVEFIEFAVEGDSGAELVALLQSLGFRETHRHRSKNVSLMRQGDINLVLNREPLSQAHEHYQAHGVSICALAFATTDLGAMLARTERYRSSRFANQAGPGELNIPAIRGIGDSLVYFVERPGKFRFFDIDFVALDDTGESSVGLQRIDHIGQTVSNTDFLSASFFYKSLFGFEVEASTDLPDIYGLVVSRVAKSRDGRVRIPLNMTAAREASAQRFIHKAKGSGVQQIAFACEDIFAAATAVGAEQLLPIPQNYYRDLDARFAPEPDVLARLRSLNILYDRNDDGEFFHFYTREAHGVFFEVVQRIGNYDRYGEANAHIRMASQARQYRRDEGL</sequence>
<dbReference type="InterPro" id="IPR050312">
    <property type="entry name" value="IolE/XylAMocC-like"/>
</dbReference>
<comment type="function">
    <text evidence="2">Catalyzes the conversion of 3-dehydroshikimate to protocatechuate (3,4-dihydroxybenzoate), a common intermediate of quinate and shikimate degradation pathways.</text>
</comment>
<feature type="domain" description="VOC" evidence="3">
    <location>
        <begin position="293"/>
        <end position="412"/>
    </location>
</feature>
<reference evidence="4 5" key="2">
    <citation type="journal article" date="2018" name="Int. J. Syst. Evol. Microbiol.">
        <title>Marinobacterium aestuarii sp. nov., a benzene-degrading marine bacterium isolated from estuary sediment.</title>
        <authorList>
            <person name="Bae S.S."/>
            <person name="Jung J."/>
            <person name="Chung D."/>
            <person name="Baek K."/>
        </authorList>
    </citation>
    <scope>NUCLEOTIDE SEQUENCE [LARGE SCALE GENOMIC DNA]</scope>
    <source>
        <strain evidence="4 5">ST58-10</strain>
    </source>
</reference>
<evidence type="ECO:0000256" key="2">
    <source>
        <dbReference type="HAMAP-Rule" id="MF_02238"/>
    </source>
</evidence>
<dbReference type="Pfam" id="PF14696">
    <property type="entry name" value="Glyoxalase_5"/>
    <property type="match status" value="1"/>
</dbReference>
<dbReference type="Pfam" id="PF01261">
    <property type="entry name" value="AP_endonuc_2"/>
    <property type="match status" value="1"/>
</dbReference>
<dbReference type="OrthoDB" id="9780241at2"/>
<dbReference type="InterPro" id="IPR041736">
    <property type="entry name" value="4OHPhenylPyrv_dOase_N"/>
</dbReference>
<dbReference type="InterPro" id="IPR036237">
    <property type="entry name" value="Xyl_isomerase-like_sf"/>
</dbReference>
<evidence type="ECO:0000313" key="4">
    <source>
        <dbReference type="EMBL" id="ANG61680.1"/>
    </source>
</evidence>